<reference evidence="3 4" key="2">
    <citation type="journal article" date="2014" name="J. Gen. Appl. Microbiol.">
        <title>The early diverging ascomycetous budding yeast Saitoella complicata has three histone deacetylases belonging to the Clr6, Hos2, and Rpd3 lineages.</title>
        <authorList>
            <person name="Nishida H."/>
            <person name="Matsumoto T."/>
            <person name="Kondo S."/>
            <person name="Hamamoto M."/>
            <person name="Yoshikawa H."/>
        </authorList>
    </citation>
    <scope>NUCLEOTIDE SEQUENCE [LARGE SCALE GENOMIC DNA]</scope>
    <source>
        <strain evidence="3 4">NRRL Y-17804</strain>
    </source>
</reference>
<evidence type="ECO:0000256" key="1">
    <source>
        <dbReference type="ARBA" id="ARBA00022786"/>
    </source>
</evidence>
<sequence length="254" mass="28569">MHSLTYAIQQLSKEYLDTLRQPPDPLLLHLAPISPDDLTQWTATIAPPAHTLYHPGYYTLSITLPPTYPLTPPTISFTTRIAHPNVAFKTGEICLDVLKEAWTPAWGVRSACLAVVGLLESPGWESPLDGMRGWLGIMLGGMRVGILTARKDPMGRKRKNHEVTCLSDYHETQKRLSVRHTLRNTILTLLKRSRVIADLESKADCLQRKSAPGKEEKHRSRVQEVEHYTSLYCPKDSRRFMSPNLGNSTHIASI</sequence>
<feature type="domain" description="UBC core" evidence="2">
    <location>
        <begin position="6"/>
        <end position="158"/>
    </location>
</feature>
<dbReference type="SUPFAM" id="SSF54495">
    <property type="entry name" value="UBC-like"/>
    <property type="match status" value="1"/>
</dbReference>
<keyword evidence="4" id="KW-1185">Reference proteome</keyword>
<dbReference type="InterPro" id="IPR050113">
    <property type="entry name" value="Ub_conjugating_enzyme"/>
</dbReference>
<keyword evidence="1" id="KW-0833">Ubl conjugation pathway</keyword>
<dbReference type="InterPro" id="IPR016135">
    <property type="entry name" value="UBQ-conjugating_enzyme/RWD"/>
</dbReference>
<dbReference type="STRING" id="698492.A0A0E9NCB4"/>
<evidence type="ECO:0000313" key="3">
    <source>
        <dbReference type="EMBL" id="GAO47469.1"/>
    </source>
</evidence>
<dbReference type="EMBL" id="BACD03000009">
    <property type="protein sequence ID" value="GAO47469.1"/>
    <property type="molecule type" value="Genomic_DNA"/>
</dbReference>
<accession>A0A0E9NCB4</accession>
<dbReference type="Pfam" id="PF00179">
    <property type="entry name" value="UQ_con"/>
    <property type="match status" value="1"/>
</dbReference>
<name>A0A0E9NCB4_SAICN</name>
<dbReference type="SMART" id="SM00212">
    <property type="entry name" value="UBCc"/>
    <property type="match status" value="1"/>
</dbReference>
<evidence type="ECO:0000259" key="2">
    <source>
        <dbReference type="PROSITE" id="PS50127"/>
    </source>
</evidence>
<reference evidence="3 4" key="1">
    <citation type="journal article" date="2011" name="J. Gen. Appl. Microbiol.">
        <title>Draft genome sequencing of the enigmatic yeast Saitoella complicata.</title>
        <authorList>
            <person name="Nishida H."/>
            <person name="Hamamoto M."/>
            <person name="Sugiyama J."/>
        </authorList>
    </citation>
    <scope>NUCLEOTIDE SEQUENCE [LARGE SCALE GENOMIC DNA]</scope>
    <source>
        <strain evidence="3 4">NRRL Y-17804</strain>
    </source>
</reference>
<dbReference type="AlphaFoldDB" id="A0A0E9NCB4"/>
<dbReference type="Gene3D" id="3.10.110.10">
    <property type="entry name" value="Ubiquitin Conjugating Enzyme"/>
    <property type="match status" value="1"/>
</dbReference>
<dbReference type="PANTHER" id="PTHR24067">
    <property type="entry name" value="UBIQUITIN-CONJUGATING ENZYME E2"/>
    <property type="match status" value="1"/>
</dbReference>
<evidence type="ECO:0000313" key="4">
    <source>
        <dbReference type="Proteomes" id="UP000033140"/>
    </source>
</evidence>
<comment type="caution">
    <text evidence="3">The sequence shown here is derived from an EMBL/GenBank/DDBJ whole genome shotgun (WGS) entry which is preliminary data.</text>
</comment>
<reference evidence="3 4" key="3">
    <citation type="journal article" date="2015" name="Genome Announc.">
        <title>Draft Genome Sequence of the Archiascomycetous Yeast Saitoella complicata.</title>
        <authorList>
            <person name="Yamauchi K."/>
            <person name="Kondo S."/>
            <person name="Hamamoto M."/>
            <person name="Takahashi Y."/>
            <person name="Ogura Y."/>
            <person name="Hayashi T."/>
            <person name="Nishida H."/>
        </authorList>
    </citation>
    <scope>NUCLEOTIDE SEQUENCE [LARGE SCALE GENOMIC DNA]</scope>
    <source>
        <strain evidence="3 4">NRRL Y-17804</strain>
    </source>
</reference>
<proteinExistence type="predicted"/>
<dbReference type="PROSITE" id="PS50127">
    <property type="entry name" value="UBC_2"/>
    <property type="match status" value="1"/>
</dbReference>
<organism evidence="3 4">
    <name type="scientific">Saitoella complicata (strain BCRC 22490 / CBS 7301 / JCM 7358 / NBRC 10748 / NRRL Y-17804)</name>
    <dbReference type="NCBI Taxonomy" id="698492"/>
    <lineage>
        <taxon>Eukaryota</taxon>
        <taxon>Fungi</taxon>
        <taxon>Dikarya</taxon>
        <taxon>Ascomycota</taxon>
        <taxon>Taphrinomycotina</taxon>
        <taxon>Taphrinomycotina incertae sedis</taxon>
        <taxon>Saitoella</taxon>
    </lineage>
</organism>
<dbReference type="InterPro" id="IPR000608">
    <property type="entry name" value="UBC"/>
</dbReference>
<dbReference type="Proteomes" id="UP000033140">
    <property type="component" value="Unassembled WGS sequence"/>
</dbReference>
<gene>
    <name evidence="3" type="ORF">G7K_1676-t1</name>
</gene>
<protein>
    <recommendedName>
        <fullName evidence="2">UBC core domain-containing protein</fullName>
    </recommendedName>
</protein>